<accession>A0ABZ0VDM9</accession>
<dbReference type="Proteomes" id="UP001324533">
    <property type="component" value="Chromosome"/>
</dbReference>
<dbReference type="InterPro" id="IPR002509">
    <property type="entry name" value="NODB_dom"/>
</dbReference>
<feature type="region of interest" description="Disordered" evidence="2">
    <location>
        <begin position="50"/>
        <end position="75"/>
    </location>
</feature>
<keyword evidence="3" id="KW-0472">Membrane</keyword>
<dbReference type="PANTHER" id="PTHR34216">
    <property type="match status" value="1"/>
</dbReference>
<keyword evidence="3" id="KW-1133">Transmembrane helix</keyword>
<evidence type="ECO:0000256" key="1">
    <source>
        <dbReference type="ARBA" id="ARBA00022729"/>
    </source>
</evidence>
<dbReference type="EMBL" id="CP139779">
    <property type="protein sequence ID" value="WQB70625.1"/>
    <property type="molecule type" value="Genomic_DNA"/>
</dbReference>
<name>A0ABZ0VDM9_9MICO</name>
<evidence type="ECO:0000313" key="6">
    <source>
        <dbReference type="Proteomes" id="UP001324533"/>
    </source>
</evidence>
<dbReference type="SUPFAM" id="SSF88713">
    <property type="entry name" value="Glycoside hydrolase/deacetylase"/>
    <property type="match status" value="1"/>
</dbReference>
<reference evidence="5 6" key="1">
    <citation type="submission" date="2023-06" db="EMBL/GenBank/DDBJ databases">
        <title>Rock-solubilizing bacteria, Microbacterium invictum, promotes re-establishment of vegetation in rocky wasteland by accelerating rock bio-weathering and reshaping soil bacterial community.</title>
        <authorList>
            <person name="Liu C."/>
        </authorList>
    </citation>
    <scope>NUCLEOTIDE SEQUENCE [LARGE SCALE GENOMIC DNA]</scope>
    <source>
        <strain evidence="5 6">X-18</strain>
    </source>
</reference>
<evidence type="ECO:0000256" key="3">
    <source>
        <dbReference type="SAM" id="Phobius"/>
    </source>
</evidence>
<dbReference type="InterPro" id="IPR051398">
    <property type="entry name" value="Polysacch_Deacetylase"/>
</dbReference>
<gene>
    <name evidence="5" type="ORF">T9R20_01300</name>
</gene>
<keyword evidence="6" id="KW-1185">Reference proteome</keyword>
<feature type="transmembrane region" description="Helical" evidence="3">
    <location>
        <begin position="21"/>
        <end position="44"/>
    </location>
</feature>
<evidence type="ECO:0000313" key="5">
    <source>
        <dbReference type="EMBL" id="WQB70625.1"/>
    </source>
</evidence>
<dbReference type="Pfam" id="PF01522">
    <property type="entry name" value="Polysacc_deac_1"/>
    <property type="match status" value="1"/>
</dbReference>
<dbReference type="RefSeq" id="WP_322410765.1">
    <property type="nucleotide sequence ID" value="NZ_CP139779.1"/>
</dbReference>
<evidence type="ECO:0000259" key="4">
    <source>
        <dbReference type="Pfam" id="PF01522"/>
    </source>
</evidence>
<dbReference type="InterPro" id="IPR011330">
    <property type="entry name" value="Glyco_hydro/deAcase_b/a-brl"/>
</dbReference>
<organism evidence="5 6">
    <name type="scientific">Microbacterium invictum</name>
    <dbReference type="NCBI Taxonomy" id="515415"/>
    <lineage>
        <taxon>Bacteria</taxon>
        <taxon>Bacillati</taxon>
        <taxon>Actinomycetota</taxon>
        <taxon>Actinomycetes</taxon>
        <taxon>Micrococcales</taxon>
        <taxon>Microbacteriaceae</taxon>
        <taxon>Microbacterium</taxon>
    </lineage>
</organism>
<dbReference type="PANTHER" id="PTHR34216:SF7">
    <property type="entry name" value="POLY-BETA-1,6-N-ACETYL-D-GLUCOSAMINE N-DEACETYLASE"/>
    <property type="match status" value="1"/>
</dbReference>
<proteinExistence type="predicted"/>
<protein>
    <submittedName>
        <fullName evidence="5">Polysaccharide deacetylase family protein</fullName>
    </submittedName>
</protein>
<evidence type="ECO:0000256" key="2">
    <source>
        <dbReference type="SAM" id="MobiDB-lite"/>
    </source>
</evidence>
<dbReference type="Gene3D" id="3.20.20.370">
    <property type="entry name" value="Glycoside hydrolase/deacetylase"/>
    <property type="match status" value="1"/>
</dbReference>
<feature type="domain" description="NodB homology" evidence="4">
    <location>
        <begin position="239"/>
        <end position="353"/>
    </location>
</feature>
<keyword evidence="3" id="KW-0812">Transmembrane</keyword>
<keyword evidence="1" id="KW-0732">Signal</keyword>
<sequence length="390" mass="42076">MSHGGRSGRRRASARVRRRRRLVATIAATVLVVILVATVTIAALTRTAPAPAADADADASTAPETSAEPAPEATPLTPVETLLASTDDPNACAISFSGDGVDQAPVLQMQGALYAGLPIPGLDGAVFAGWYATPEDAGAYNVPARVNGSEMVACTDRQVTLYAAWKTPEENAAEDARIPILMYHQFTTNPEGESGWLRGNYAYIGDFDAHMNHIATGGFYLPTWDELSAFIDGRLWLPNRSVIITDDDAHQTWLYLAVPVVDKYQLLTTSFVITRWRQDGAPSPWVLQRSHTHDMHEAGANGDGRITNYAVSEIVADMETSAQILGAKEVMAYPFGHYNETAKEGLRQAGFEMARTIEPGYVTIGTDKLALPTIRINYGMGLDALVNLIG</sequence>